<keyword evidence="6 7" id="KW-0472">Membrane</keyword>
<feature type="transmembrane region" description="Helical" evidence="7">
    <location>
        <begin position="107"/>
        <end position="127"/>
    </location>
</feature>
<evidence type="ECO:0000256" key="2">
    <source>
        <dbReference type="ARBA" id="ARBA00022448"/>
    </source>
</evidence>
<dbReference type="GO" id="GO:0000041">
    <property type="term" value="P:transition metal ion transport"/>
    <property type="evidence" value="ECO:0007669"/>
    <property type="project" value="InterPro"/>
</dbReference>
<gene>
    <name evidence="8" type="ORF">YC6258_02656</name>
</gene>
<evidence type="ECO:0000313" key="9">
    <source>
        <dbReference type="Proteomes" id="UP000032266"/>
    </source>
</evidence>
<evidence type="ECO:0000256" key="3">
    <source>
        <dbReference type="ARBA" id="ARBA00022475"/>
    </source>
</evidence>
<dbReference type="RefSeq" id="WP_044617182.1">
    <property type="nucleotide sequence ID" value="NZ_CP007142.1"/>
</dbReference>
<evidence type="ECO:0000256" key="7">
    <source>
        <dbReference type="SAM" id="Phobius"/>
    </source>
</evidence>
<feature type="transmembrane region" description="Helical" evidence="7">
    <location>
        <begin position="51"/>
        <end position="73"/>
    </location>
</feature>
<dbReference type="KEGG" id="gsn:YC6258_02656"/>
<evidence type="ECO:0000256" key="1">
    <source>
        <dbReference type="ARBA" id="ARBA00004651"/>
    </source>
</evidence>
<proteinExistence type="predicted"/>
<sequence>MNITADLFPPIWYWSFDIAFALLLLLATNFLEWNVLRVDRELQHRFGLSLVILVLIWSMRAGVSTGLGIHFFLVTTLHLVFGWQLAMYAVALAMVGMVWIGKESWQGIGINGFVSGVVPILCTYSLWRIQRKSRLNSPFAFIFLVAFLGAIVSVVASGILMTAIFLGAGVYDLEHIVSQFWIYVPLIALPEAILNGIFITGMIVFRPEWVKLFDQKKYFN</sequence>
<feature type="transmembrane region" description="Helical" evidence="7">
    <location>
        <begin position="180"/>
        <end position="205"/>
    </location>
</feature>
<evidence type="ECO:0000256" key="5">
    <source>
        <dbReference type="ARBA" id="ARBA00022989"/>
    </source>
</evidence>
<dbReference type="EMBL" id="CP007142">
    <property type="protein sequence ID" value="AJQ94694.1"/>
    <property type="molecule type" value="Genomic_DNA"/>
</dbReference>
<keyword evidence="9" id="KW-1185">Reference proteome</keyword>
<protein>
    <submittedName>
        <fullName evidence="8">Putative membrane protein</fullName>
    </submittedName>
</protein>
<dbReference type="AlphaFoldDB" id="A0A0C5VW79"/>
<feature type="transmembrane region" description="Helical" evidence="7">
    <location>
        <begin position="139"/>
        <end position="168"/>
    </location>
</feature>
<keyword evidence="3" id="KW-1003">Cell membrane</keyword>
<evidence type="ECO:0000313" key="8">
    <source>
        <dbReference type="EMBL" id="AJQ94694.1"/>
    </source>
</evidence>
<evidence type="ECO:0000256" key="6">
    <source>
        <dbReference type="ARBA" id="ARBA00023136"/>
    </source>
</evidence>
<dbReference type="Pfam" id="PF01891">
    <property type="entry name" value="CbiM"/>
    <property type="match status" value="1"/>
</dbReference>
<evidence type="ECO:0000256" key="4">
    <source>
        <dbReference type="ARBA" id="ARBA00022692"/>
    </source>
</evidence>
<dbReference type="STRING" id="1445510.YC6258_02656"/>
<keyword evidence="5 7" id="KW-1133">Transmembrane helix</keyword>
<feature type="transmembrane region" description="Helical" evidence="7">
    <location>
        <begin position="80"/>
        <end position="101"/>
    </location>
</feature>
<dbReference type="Proteomes" id="UP000032266">
    <property type="component" value="Chromosome"/>
</dbReference>
<name>A0A0C5VW79_9GAMM</name>
<dbReference type="HOGENOM" id="CLU_081268_1_0_6"/>
<dbReference type="Gene3D" id="1.10.1760.20">
    <property type="match status" value="1"/>
</dbReference>
<dbReference type="InterPro" id="IPR002751">
    <property type="entry name" value="CbiM/NikMN"/>
</dbReference>
<feature type="transmembrane region" description="Helical" evidence="7">
    <location>
        <begin position="12"/>
        <end position="31"/>
    </location>
</feature>
<keyword evidence="2" id="KW-0813">Transport</keyword>
<accession>A0A0C5VW79</accession>
<keyword evidence="4 7" id="KW-0812">Transmembrane</keyword>
<comment type="subcellular location">
    <subcellularLocation>
        <location evidence="1">Cell membrane</location>
        <topology evidence="1">Multi-pass membrane protein</topology>
    </subcellularLocation>
</comment>
<dbReference type="GO" id="GO:0005886">
    <property type="term" value="C:plasma membrane"/>
    <property type="evidence" value="ECO:0007669"/>
    <property type="project" value="UniProtKB-SubCell"/>
</dbReference>
<organism evidence="8 9">
    <name type="scientific">Gynuella sunshinyii YC6258</name>
    <dbReference type="NCBI Taxonomy" id="1445510"/>
    <lineage>
        <taxon>Bacteria</taxon>
        <taxon>Pseudomonadati</taxon>
        <taxon>Pseudomonadota</taxon>
        <taxon>Gammaproteobacteria</taxon>
        <taxon>Oceanospirillales</taxon>
        <taxon>Saccharospirillaceae</taxon>
        <taxon>Gynuella</taxon>
    </lineage>
</organism>
<reference evidence="8 9" key="1">
    <citation type="submission" date="2014-01" db="EMBL/GenBank/DDBJ databases">
        <title>Full genme sequencing of cellulolytic bacterium Gynuella sunshinyii YC6258T gen. nov., sp. nov.</title>
        <authorList>
            <person name="Khan H."/>
            <person name="Chung E.J."/>
            <person name="Chung Y.R."/>
        </authorList>
    </citation>
    <scope>NUCLEOTIDE SEQUENCE [LARGE SCALE GENOMIC DNA]</scope>
    <source>
        <strain evidence="8 9">YC6258</strain>
    </source>
</reference>